<dbReference type="SUPFAM" id="SSF52540">
    <property type="entry name" value="P-loop containing nucleoside triphosphate hydrolases"/>
    <property type="match status" value="1"/>
</dbReference>
<evidence type="ECO:0000313" key="3">
    <source>
        <dbReference type="EMBL" id="CAF4226265.1"/>
    </source>
</evidence>
<sequence length="301" mass="34699">MDVDNCTTVHTRGSTQSLIADNRQSRFTITEGENDKAHAGYYFDETKTINMLFIGRTQTAKSSIIEALKNPRFCKTSSGFSETRDPKCYALSLFDNLHKNIYQVNIIDTPGLQEKPRYPLEDRTDRQLLSLAKKCIESNLTKLNCVCFVSQAGCTNLYDIDVFDVLMKFLGLGYSENSMMILTHSDGFTLDKLAEFHAKFRTHPKSVFAYNYCKLGIYNHGIINYDELATYVRRPNLQQEMMEEKSDHLIPMRQKLIECFITTADKQIEVSALEAVIKENEKIKADMMEKLWKEKKIKFVQ</sequence>
<evidence type="ECO:0000313" key="2">
    <source>
        <dbReference type="EMBL" id="CAF1353998.1"/>
    </source>
</evidence>
<dbReference type="EMBL" id="CAJNOQ010015051">
    <property type="protein sequence ID" value="CAF1353998.1"/>
    <property type="molecule type" value="Genomic_DNA"/>
</dbReference>
<name>A0A815HLA8_9BILA</name>
<dbReference type="OrthoDB" id="8954335at2759"/>
<keyword evidence="4" id="KW-1185">Reference proteome</keyword>
<dbReference type="Proteomes" id="UP000663829">
    <property type="component" value="Unassembled WGS sequence"/>
</dbReference>
<dbReference type="EMBL" id="CAJOBC010065957">
    <property type="protein sequence ID" value="CAF4226265.1"/>
    <property type="molecule type" value="Genomic_DNA"/>
</dbReference>
<proteinExistence type="predicted"/>
<accession>A0A815HLA8</accession>
<dbReference type="InterPro" id="IPR027417">
    <property type="entry name" value="P-loop_NTPase"/>
</dbReference>
<dbReference type="GO" id="GO:0005525">
    <property type="term" value="F:GTP binding"/>
    <property type="evidence" value="ECO:0007669"/>
    <property type="project" value="InterPro"/>
</dbReference>
<evidence type="ECO:0000313" key="4">
    <source>
        <dbReference type="Proteomes" id="UP000663829"/>
    </source>
</evidence>
<organism evidence="2 4">
    <name type="scientific">Didymodactylos carnosus</name>
    <dbReference type="NCBI Taxonomy" id="1234261"/>
    <lineage>
        <taxon>Eukaryota</taxon>
        <taxon>Metazoa</taxon>
        <taxon>Spiralia</taxon>
        <taxon>Gnathifera</taxon>
        <taxon>Rotifera</taxon>
        <taxon>Eurotatoria</taxon>
        <taxon>Bdelloidea</taxon>
        <taxon>Philodinida</taxon>
        <taxon>Philodinidae</taxon>
        <taxon>Didymodactylos</taxon>
    </lineage>
</organism>
<dbReference type="AlphaFoldDB" id="A0A815HLA8"/>
<feature type="domain" description="G" evidence="1">
    <location>
        <begin position="51"/>
        <end position="126"/>
    </location>
</feature>
<dbReference type="Proteomes" id="UP000681722">
    <property type="component" value="Unassembled WGS sequence"/>
</dbReference>
<comment type="caution">
    <text evidence="2">The sequence shown here is derived from an EMBL/GenBank/DDBJ whole genome shotgun (WGS) entry which is preliminary data.</text>
</comment>
<protein>
    <recommendedName>
        <fullName evidence="1">G domain-containing protein</fullName>
    </recommendedName>
</protein>
<reference evidence="2" key="1">
    <citation type="submission" date="2021-02" db="EMBL/GenBank/DDBJ databases">
        <authorList>
            <person name="Nowell W R."/>
        </authorList>
    </citation>
    <scope>NUCLEOTIDE SEQUENCE</scope>
</reference>
<dbReference type="Gene3D" id="3.40.50.300">
    <property type="entry name" value="P-loop containing nucleotide triphosphate hydrolases"/>
    <property type="match status" value="1"/>
</dbReference>
<dbReference type="InterPro" id="IPR006073">
    <property type="entry name" value="GTP-bd"/>
</dbReference>
<evidence type="ECO:0000259" key="1">
    <source>
        <dbReference type="Pfam" id="PF01926"/>
    </source>
</evidence>
<dbReference type="CDD" id="cd00882">
    <property type="entry name" value="Ras_like_GTPase"/>
    <property type="match status" value="1"/>
</dbReference>
<dbReference type="Pfam" id="PF01926">
    <property type="entry name" value="MMR_HSR1"/>
    <property type="match status" value="1"/>
</dbReference>
<gene>
    <name evidence="2" type="ORF">GPM918_LOCUS31054</name>
    <name evidence="3" type="ORF">SRO942_LOCUS31684</name>
</gene>